<comment type="caution">
    <text evidence="1">The sequence shown here is derived from an EMBL/GenBank/DDBJ whole genome shotgun (WGS) entry which is preliminary data.</text>
</comment>
<protein>
    <submittedName>
        <fullName evidence="1">DUF4440 domain-containing protein</fullName>
    </submittedName>
</protein>
<gene>
    <name evidence="1" type="ORF">HU751_20490</name>
</gene>
<evidence type="ECO:0000313" key="1">
    <source>
        <dbReference type="EMBL" id="MBC3448162.1"/>
    </source>
</evidence>
<dbReference type="PIRSF" id="PIRSF029394">
    <property type="entry name" value="UCP029394"/>
    <property type="match status" value="1"/>
</dbReference>
<proteinExistence type="predicted"/>
<dbReference type="EMBL" id="JABWRJ010000033">
    <property type="protein sequence ID" value="MBC3448162.1"/>
    <property type="molecule type" value="Genomic_DNA"/>
</dbReference>
<name>A0A923K0P2_9PSED</name>
<accession>A0A923K0P2</accession>
<sequence>MPEHAIARAERSIHHVHELIQMVFTRPAAETLSVLGGLMAVFADDFSMVGTTGTQVTRQQVEQLFKGAAGTRPGLQITVSDVQVVWQAGLNVAVRYKETHRSQGMAQARWSLALLECSDRGVVWRCLHETAIA</sequence>
<dbReference type="InterPro" id="IPR032710">
    <property type="entry name" value="NTF2-like_dom_sf"/>
</dbReference>
<organism evidence="1">
    <name type="scientific">Pseudomonas peradeniyensis</name>
    <dbReference type="NCBI Taxonomy" id="2745488"/>
    <lineage>
        <taxon>Bacteria</taxon>
        <taxon>Pseudomonadati</taxon>
        <taxon>Pseudomonadota</taxon>
        <taxon>Gammaproteobacteria</taxon>
        <taxon>Pseudomonadales</taxon>
        <taxon>Pseudomonadaceae</taxon>
        <taxon>Pseudomonas</taxon>
    </lineage>
</organism>
<reference evidence="1" key="2">
    <citation type="submission" date="2020-07" db="EMBL/GenBank/DDBJ databases">
        <authorList>
            <person name="Lood C."/>
            <person name="Girard L."/>
        </authorList>
    </citation>
    <scope>NUCLEOTIDE SEQUENCE</scope>
    <source>
        <strain evidence="1">BW13M1</strain>
    </source>
</reference>
<dbReference type="InterPro" id="IPR016918">
    <property type="entry name" value="UCP029394"/>
</dbReference>
<dbReference type="SUPFAM" id="SSF54427">
    <property type="entry name" value="NTF2-like"/>
    <property type="match status" value="1"/>
</dbReference>
<reference evidence="1" key="1">
    <citation type="journal article" date="2020" name="Microorganisms">
        <title>Reliable Identification of Environmental Pseudomonas Isolates Using the rpoD Gene.</title>
        <authorList>
            <consortium name="The Broad Institute Genome Sequencing Platform"/>
            <person name="Girard L."/>
            <person name="Lood C."/>
            <person name="Rokni-Zadeh H."/>
            <person name="van Noort V."/>
            <person name="Lavigne R."/>
            <person name="De Mot R."/>
        </authorList>
    </citation>
    <scope>NUCLEOTIDE SEQUENCE</scope>
    <source>
        <strain evidence="1">BW13M1</strain>
    </source>
</reference>
<dbReference type="AlphaFoldDB" id="A0A923K0P2"/>
<dbReference type="RefSeq" id="WP_186734531.1">
    <property type="nucleotide sequence ID" value="NZ_JABWRJ020000004.1"/>
</dbReference>
<dbReference type="Gene3D" id="3.10.450.50">
    <property type="match status" value="1"/>
</dbReference>